<protein>
    <recommendedName>
        <fullName evidence="3">F-box domain-containing protein</fullName>
    </recommendedName>
</protein>
<proteinExistence type="predicted"/>
<evidence type="ECO:0000313" key="2">
    <source>
        <dbReference type="Proteomes" id="UP001215598"/>
    </source>
</evidence>
<dbReference type="AlphaFoldDB" id="A0AAD7I5S7"/>
<dbReference type="Proteomes" id="UP001215598">
    <property type="component" value="Unassembled WGS sequence"/>
</dbReference>
<organism evidence="1 2">
    <name type="scientific">Mycena metata</name>
    <dbReference type="NCBI Taxonomy" id="1033252"/>
    <lineage>
        <taxon>Eukaryota</taxon>
        <taxon>Fungi</taxon>
        <taxon>Dikarya</taxon>
        <taxon>Basidiomycota</taxon>
        <taxon>Agaricomycotina</taxon>
        <taxon>Agaricomycetes</taxon>
        <taxon>Agaricomycetidae</taxon>
        <taxon>Agaricales</taxon>
        <taxon>Marasmiineae</taxon>
        <taxon>Mycenaceae</taxon>
        <taxon>Mycena</taxon>
    </lineage>
</organism>
<dbReference type="EMBL" id="JARKIB010000125">
    <property type="protein sequence ID" value="KAJ7735782.1"/>
    <property type="molecule type" value="Genomic_DNA"/>
</dbReference>
<keyword evidence="2" id="KW-1185">Reference proteome</keyword>
<reference evidence="1" key="1">
    <citation type="submission" date="2023-03" db="EMBL/GenBank/DDBJ databases">
        <title>Massive genome expansion in bonnet fungi (Mycena s.s.) driven by repeated elements and novel gene families across ecological guilds.</title>
        <authorList>
            <consortium name="Lawrence Berkeley National Laboratory"/>
            <person name="Harder C.B."/>
            <person name="Miyauchi S."/>
            <person name="Viragh M."/>
            <person name="Kuo A."/>
            <person name="Thoen E."/>
            <person name="Andreopoulos B."/>
            <person name="Lu D."/>
            <person name="Skrede I."/>
            <person name="Drula E."/>
            <person name="Henrissat B."/>
            <person name="Morin E."/>
            <person name="Kohler A."/>
            <person name="Barry K."/>
            <person name="LaButti K."/>
            <person name="Morin E."/>
            <person name="Salamov A."/>
            <person name="Lipzen A."/>
            <person name="Mereny Z."/>
            <person name="Hegedus B."/>
            <person name="Baldrian P."/>
            <person name="Stursova M."/>
            <person name="Weitz H."/>
            <person name="Taylor A."/>
            <person name="Grigoriev I.V."/>
            <person name="Nagy L.G."/>
            <person name="Martin F."/>
            <person name="Kauserud H."/>
        </authorList>
    </citation>
    <scope>NUCLEOTIDE SEQUENCE</scope>
    <source>
        <strain evidence="1">CBHHK182m</strain>
    </source>
</reference>
<evidence type="ECO:0008006" key="3">
    <source>
        <dbReference type="Google" id="ProtNLM"/>
    </source>
</evidence>
<gene>
    <name evidence="1" type="ORF">B0H16DRAFT_1575344</name>
</gene>
<comment type="caution">
    <text evidence="1">The sequence shown here is derived from an EMBL/GenBank/DDBJ whole genome shotgun (WGS) entry which is preliminary data.</text>
</comment>
<accession>A0AAD7I5S7</accession>
<name>A0AAD7I5S7_9AGAR</name>
<sequence length="382" mass="42809">MLTTMIPLPQELVDAIIDQVEDVPTVKCCALVSGSFISSAQRKLFRVVRVPVGRRKMTNYSHFLGESPHIASYIRDLTIGTHSDEPTALIDILAVVQNVQRLVLHGTAKDNPGFTPAVLNCLSRPTLERLHLRYMQGVSPTIISAAMAVPVVTFWCVSMDATEEQPPSDFAPRIQQLRLRNSGPAVLEICNFLLHPRKHLYTDYIEYVDIRMDSESEDYDYRFLSACARTLKFLAIDPGGLVNTINLPYLPYVLGVEIEIYIDHTRQLPSHFPSTLERLASSLPIVETITLSFAVEPLRPEIAWLDQGALPILGPSFKDRAEFLHLRRVHCKLRARNAASYMTPLFDHFVAAMEMKMSGLQGTEILTCAVVDAQPRFTAPLP</sequence>
<evidence type="ECO:0000313" key="1">
    <source>
        <dbReference type="EMBL" id="KAJ7735782.1"/>
    </source>
</evidence>